<proteinExistence type="predicted"/>
<dbReference type="InterPro" id="IPR056906">
    <property type="entry name" value="ORF2/G2P_dom"/>
</dbReference>
<reference evidence="2" key="1">
    <citation type="journal article" date="2021" name="Proc. Natl. Acad. Sci. U.S.A.">
        <title>A Catalog of Tens of Thousands of Viruses from Human Metagenomes Reveals Hidden Associations with Chronic Diseases.</title>
        <authorList>
            <person name="Tisza M.J."/>
            <person name="Buck C.B."/>
        </authorList>
    </citation>
    <scope>NUCLEOTIDE SEQUENCE</scope>
    <source>
        <strain evidence="2">CtkQD1</strain>
    </source>
</reference>
<dbReference type="Pfam" id="PF23343">
    <property type="entry name" value="REP_ORF2-G2P"/>
    <property type="match status" value="1"/>
</dbReference>
<organism evidence="2">
    <name type="scientific">Microviridae sp. ctkQD1</name>
    <dbReference type="NCBI Taxonomy" id="2827648"/>
    <lineage>
        <taxon>Viruses</taxon>
        <taxon>Monodnaviria</taxon>
        <taxon>Sangervirae</taxon>
        <taxon>Phixviricota</taxon>
        <taxon>Malgrandaviricetes</taxon>
        <taxon>Petitvirales</taxon>
        <taxon>Microviridae</taxon>
    </lineage>
</organism>
<accession>A0A8S5S4P2</accession>
<evidence type="ECO:0000313" key="2">
    <source>
        <dbReference type="EMBL" id="DAF45894.1"/>
    </source>
</evidence>
<sequence>MACYRPLQAWRLSNGSVTFTERGDCIKTLEIPCGRCIGCRLDRAAQWAARVMHEAKSHKANCFITLTYEKTGPSLNYPDFQKFIRKLRKSTRCKIRYYMCGEYGDINLRPHFHAALFGIDFRQDRYPWKKSDAGMQTYRSPTLENIWTHGQSNIGDLTYESAAYIARYVLKKISGPPAESHYATIDEETGEITHRKAEFTHMSLKPGIGASWFDRYGESDVFRHDRVVTGRHFSKTPKYYDTLLSRTNKNLHEDIKLAREMLQREPGQNTNERLKVREQVALAKSNLKRRTL</sequence>
<protein>
    <submittedName>
        <fullName evidence="2">Replication associated protein</fullName>
    </submittedName>
</protein>
<evidence type="ECO:0000259" key="1">
    <source>
        <dbReference type="Pfam" id="PF23343"/>
    </source>
</evidence>
<name>A0A8S5S4P2_9VIRU</name>
<dbReference type="EMBL" id="BK032522">
    <property type="protein sequence ID" value="DAF45894.1"/>
    <property type="molecule type" value="Genomic_DNA"/>
</dbReference>
<feature type="domain" description="Replication-associated protein ORF2/G2P" evidence="1">
    <location>
        <begin position="61"/>
        <end position="172"/>
    </location>
</feature>